<dbReference type="Gene3D" id="3.40.50.360">
    <property type="match status" value="1"/>
</dbReference>
<dbReference type="InterPro" id="IPR048574">
    <property type="entry name" value="RUBY_RBDX"/>
</dbReference>
<dbReference type="PROSITE" id="PS50902">
    <property type="entry name" value="FLAVODOXIN_LIKE"/>
    <property type="match status" value="1"/>
</dbReference>
<dbReference type="PANTHER" id="PTHR32145">
    <property type="entry name" value="DIFLAVIN FLAVOPROTEIN A 2-RELATED"/>
    <property type="match status" value="1"/>
</dbReference>
<dbReference type="InterPro" id="IPR008254">
    <property type="entry name" value="Flavodoxin/NO_synth"/>
</dbReference>
<dbReference type="InterPro" id="IPR045761">
    <property type="entry name" value="ODP_dom"/>
</dbReference>
<dbReference type="InterPro" id="IPR024934">
    <property type="entry name" value="Rubredoxin-like_dom"/>
</dbReference>
<dbReference type="Gene3D" id="2.20.28.10">
    <property type="match status" value="1"/>
</dbReference>
<evidence type="ECO:0000259" key="8">
    <source>
        <dbReference type="PROSITE" id="PS50903"/>
    </source>
</evidence>
<name>A0ABW8SI52_9CLOT</name>
<dbReference type="Proteomes" id="UP001623660">
    <property type="component" value="Unassembled WGS sequence"/>
</dbReference>
<feature type="domain" description="Rubredoxin-like" evidence="8">
    <location>
        <begin position="414"/>
        <end position="448"/>
    </location>
</feature>
<organism evidence="9 10">
    <name type="scientific">Candidatus Clostridium eludens</name>
    <dbReference type="NCBI Taxonomy" id="3381663"/>
    <lineage>
        <taxon>Bacteria</taxon>
        <taxon>Bacillati</taxon>
        <taxon>Bacillota</taxon>
        <taxon>Clostridia</taxon>
        <taxon>Eubacteriales</taxon>
        <taxon>Clostridiaceae</taxon>
        <taxon>Clostridium</taxon>
    </lineage>
</organism>
<dbReference type="CDD" id="cd00729">
    <property type="entry name" value="rubredoxin_SM"/>
    <property type="match status" value="1"/>
</dbReference>
<dbReference type="PANTHER" id="PTHR32145:SF11">
    <property type="entry name" value="DIFLAVIN FLAVOPROTEIN A 2-RELATED"/>
    <property type="match status" value="1"/>
</dbReference>
<dbReference type="InterPro" id="IPR036866">
    <property type="entry name" value="RibonucZ/Hydroxyglut_hydro"/>
</dbReference>
<evidence type="ECO:0000313" key="10">
    <source>
        <dbReference type="Proteomes" id="UP001623660"/>
    </source>
</evidence>
<keyword evidence="4" id="KW-0813">Transport</keyword>
<dbReference type="PROSITE" id="PS50903">
    <property type="entry name" value="RUBREDOXIN_LIKE"/>
    <property type="match status" value="1"/>
</dbReference>
<dbReference type="Pfam" id="PF19583">
    <property type="entry name" value="ODP"/>
    <property type="match status" value="1"/>
</dbReference>
<keyword evidence="6" id="KW-0408">Iron</keyword>
<dbReference type="InterPro" id="IPR029039">
    <property type="entry name" value="Flavoprotein-like_sf"/>
</dbReference>
<evidence type="ECO:0000256" key="2">
    <source>
        <dbReference type="ARBA" id="ARBA00001965"/>
    </source>
</evidence>
<protein>
    <submittedName>
        <fullName evidence="9">MBL fold metallo-hydrolase</fullName>
    </submittedName>
</protein>
<comment type="similarity">
    <text evidence="3">In the N-terminal section; belongs to the zinc metallo-hydrolase group 3 family.</text>
</comment>
<dbReference type="Gene3D" id="3.60.15.10">
    <property type="entry name" value="Ribonuclease Z/Hydroxyacylglutathione hydrolase-like"/>
    <property type="match status" value="1"/>
</dbReference>
<dbReference type="SUPFAM" id="SSF57802">
    <property type="entry name" value="Rubredoxin-like"/>
    <property type="match status" value="1"/>
</dbReference>
<comment type="cofactor">
    <cofactor evidence="1">
        <name>Fe cation</name>
        <dbReference type="ChEBI" id="CHEBI:24875"/>
    </cofactor>
</comment>
<dbReference type="InterPro" id="IPR016440">
    <property type="entry name" value="Rubredoxin-O_OxRdtase"/>
</dbReference>
<evidence type="ECO:0000256" key="4">
    <source>
        <dbReference type="ARBA" id="ARBA00022448"/>
    </source>
</evidence>
<evidence type="ECO:0000256" key="5">
    <source>
        <dbReference type="ARBA" id="ARBA00022982"/>
    </source>
</evidence>
<dbReference type="CDD" id="cd07709">
    <property type="entry name" value="flavodiiron_proteins_MBL-fold"/>
    <property type="match status" value="1"/>
</dbReference>
<dbReference type="InterPro" id="IPR051285">
    <property type="entry name" value="NADH_oxidoreductase_modular"/>
</dbReference>
<dbReference type="SUPFAM" id="SSF52218">
    <property type="entry name" value="Flavoproteins"/>
    <property type="match status" value="1"/>
</dbReference>
<dbReference type="SMART" id="SM00849">
    <property type="entry name" value="Lactamase_B"/>
    <property type="match status" value="1"/>
</dbReference>
<dbReference type="Pfam" id="PF00258">
    <property type="entry name" value="Flavodoxin_1"/>
    <property type="match status" value="1"/>
</dbReference>
<evidence type="ECO:0000259" key="7">
    <source>
        <dbReference type="PROSITE" id="PS50902"/>
    </source>
</evidence>
<dbReference type="SUPFAM" id="SSF56281">
    <property type="entry name" value="Metallo-hydrolase/oxidoreductase"/>
    <property type="match status" value="1"/>
</dbReference>
<gene>
    <name evidence="9" type="ORF">ACJDU8_03020</name>
</gene>
<sequence length="451" mass="50319">MNALEIKKDIYWVGALDPNLRIFDIVMNTPYGTTYNSYVIKGSEKTAIFETAKESFLDEFLERLSSANVDVNNIDYIVINHTEPDHSGSIAKLLDLAPNAKLVGSKAALRFIKSISNKKFDSIAVKDGDTLSLGNKTLKFISAPFLHWPDSIYTYVPEDNILITCDSFGAHYCNSNIFNDLNEDEKGYMDALKYYFDGIMSPFKKYVLEAIDKIKDLKIDIICPGHGPVLRKEPLRIVNLYKEWSAPAKSNEKKYIVIPYVSAYGYTESLANKIIEGIKDSGDFEIQPYNVIYSDVNEIIENIEKADGMLFGSPTINGDALKPILDILISLNPIVHGGKVAAAFGSYGWSGEAVTNIEARLQQLRMNLLTPGLKINFKPSDEELMSAYNFGRDFAKKVIENSDETSEPLKSASTKKWKCTVCGVVVEGDNPPEVCPVCRVDSSKFVEIDKN</sequence>
<evidence type="ECO:0000256" key="3">
    <source>
        <dbReference type="ARBA" id="ARBA00007121"/>
    </source>
</evidence>
<accession>A0ABW8SI52</accession>
<dbReference type="RefSeq" id="WP_406790674.1">
    <property type="nucleotide sequence ID" value="NZ_JBJHZX010000003.1"/>
</dbReference>
<dbReference type="Pfam" id="PF21349">
    <property type="entry name" value="RUBY_RBDX"/>
    <property type="match status" value="1"/>
</dbReference>
<evidence type="ECO:0000256" key="6">
    <source>
        <dbReference type="ARBA" id="ARBA00023004"/>
    </source>
</evidence>
<comment type="cofactor">
    <cofactor evidence="2">
        <name>Fe(3+)</name>
        <dbReference type="ChEBI" id="CHEBI:29034"/>
    </cofactor>
</comment>
<dbReference type="InterPro" id="IPR001279">
    <property type="entry name" value="Metallo-B-lactamas"/>
</dbReference>
<comment type="caution">
    <text evidence="9">The sequence shown here is derived from an EMBL/GenBank/DDBJ whole genome shotgun (WGS) entry which is preliminary data.</text>
</comment>
<keyword evidence="10" id="KW-1185">Reference proteome</keyword>
<keyword evidence="5" id="KW-0249">Electron transport</keyword>
<dbReference type="PIRSF" id="PIRSF005243">
    <property type="entry name" value="ROO"/>
    <property type="match status" value="1"/>
</dbReference>
<proteinExistence type="inferred from homology"/>
<evidence type="ECO:0000313" key="9">
    <source>
        <dbReference type="EMBL" id="MFL0194550.1"/>
    </source>
</evidence>
<dbReference type="EMBL" id="JBJHZX010000003">
    <property type="protein sequence ID" value="MFL0194550.1"/>
    <property type="molecule type" value="Genomic_DNA"/>
</dbReference>
<reference evidence="9 10" key="1">
    <citation type="submission" date="2024-11" db="EMBL/GenBank/DDBJ databases">
        <authorList>
            <person name="Heng Y.C."/>
            <person name="Lim A.C.H."/>
            <person name="Lee J.K.Y."/>
            <person name="Kittelmann S."/>
        </authorList>
    </citation>
    <scope>NUCLEOTIDE SEQUENCE [LARGE SCALE GENOMIC DNA]</scope>
    <source>
        <strain evidence="9 10">WILCCON 0269</strain>
    </source>
</reference>
<feature type="domain" description="Flavodoxin-like" evidence="7">
    <location>
        <begin position="256"/>
        <end position="395"/>
    </location>
</feature>
<evidence type="ECO:0000256" key="1">
    <source>
        <dbReference type="ARBA" id="ARBA00001962"/>
    </source>
</evidence>